<name>A0A3N2Q7Y8_SODAK</name>
<feature type="transmembrane region" description="Helical" evidence="2">
    <location>
        <begin position="55"/>
        <end position="78"/>
    </location>
</feature>
<evidence type="ECO:0000256" key="1">
    <source>
        <dbReference type="SAM" id="MobiDB-lite"/>
    </source>
</evidence>
<proteinExistence type="predicted"/>
<feature type="region of interest" description="Disordered" evidence="1">
    <location>
        <begin position="1"/>
        <end position="36"/>
    </location>
</feature>
<evidence type="ECO:0000313" key="3">
    <source>
        <dbReference type="EMBL" id="ROT42883.1"/>
    </source>
</evidence>
<dbReference type="Proteomes" id="UP000272025">
    <property type="component" value="Unassembled WGS sequence"/>
</dbReference>
<keyword evidence="2" id="KW-1133">Transmembrane helix</keyword>
<dbReference type="AlphaFoldDB" id="A0A3N2Q7Y8"/>
<keyword evidence="2" id="KW-0812">Transmembrane</keyword>
<dbReference type="GeneID" id="39575924"/>
<dbReference type="EMBL" id="ML119051">
    <property type="protein sequence ID" value="ROT42883.1"/>
    <property type="molecule type" value="Genomic_DNA"/>
</dbReference>
<keyword evidence="4" id="KW-1185">Reference proteome</keyword>
<evidence type="ECO:0000313" key="4">
    <source>
        <dbReference type="Proteomes" id="UP000272025"/>
    </source>
</evidence>
<keyword evidence="2" id="KW-0472">Membrane</keyword>
<dbReference type="RefSeq" id="XP_028470689.1">
    <property type="nucleotide sequence ID" value="XM_028607446.1"/>
</dbReference>
<evidence type="ECO:0000256" key="2">
    <source>
        <dbReference type="SAM" id="Phobius"/>
    </source>
</evidence>
<protein>
    <submittedName>
        <fullName evidence="3">Uncharacterized protein</fullName>
    </submittedName>
</protein>
<organism evidence="3 4">
    <name type="scientific">Sodiomyces alkalinus (strain CBS 110278 / VKM F-3762 / F11)</name>
    <name type="common">Alkaliphilic filamentous fungus</name>
    <dbReference type="NCBI Taxonomy" id="1314773"/>
    <lineage>
        <taxon>Eukaryota</taxon>
        <taxon>Fungi</taxon>
        <taxon>Dikarya</taxon>
        <taxon>Ascomycota</taxon>
        <taxon>Pezizomycotina</taxon>
        <taxon>Sordariomycetes</taxon>
        <taxon>Hypocreomycetidae</taxon>
        <taxon>Glomerellales</taxon>
        <taxon>Plectosphaerellaceae</taxon>
        <taxon>Sodiomyces</taxon>
    </lineage>
</organism>
<reference evidence="3 4" key="1">
    <citation type="journal article" date="2018" name="Mol. Ecol.">
        <title>The obligate alkalophilic soda-lake fungus Sodiomyces alkalinus has shifted to a protein diet.</title>
        <authorList>
            <person name="Grum-Grzhimaylo A.A."/>
            <person name="Falkoski D.L."/>
            <person name="van den Heuvel J."/>
            <person name="Valero-Jimenez C.A."/>
            <person name="Min B."/>
            <person name="Choi I.G."/>
            <person name="Lipzen A."/>
            <person name="Daum C.G."/>
            <person name="Aanen D.K."/>
            <person name="Tsang A."/>
            <person name="Henrissat B."/>
            <person name="Bilanenko E.N."/>
            <person name="de Vries R.P."/>
            <person name="van Kan J.A.L."/>
            <person name="Grigoriev I.V."/>
            <person name="Debets A.J.M."/>
        </authorList>
    </citation>
    <scope>NUCLEOTIDE SEQUENCE [LARGE SCALE GENOMIC DNA]</scope>
    <source>
        <strain evidence="3 4">F11</strain>
    </source>
</reference>
<gene>
    <name evidence="3" type="ORF">SODALDRAFT_25865</name>
</gene>
<accession>A0A3N2Q7Y8</accession>
<feature type="compositionally biased region" description="Polar residues" evidence="1">
    <location>
        <begin position="1"/>
        <end position="10"/>
    </location>
</feature>
<sequence length="96" mass="10631">MHPTSATSRGGNVGLSPESAQRRLRSNGTSDTRRKRQILGNGGIREGLPVLCAVLYFYCTFNVAFSIFSSTSVFKFYYMATAIILNCKGIHTYAVW</sequence>